<dbReference type="AlphaFoldDB" id="A0A8J7MHL6"/>
<evidence type="ECO:0000256" key="2">
    <source>
        <dbReference type="ARBA" id="ARBA00017703"/>
    </source>
</evidence>
<dbReference type="Gene3D" id="1.10.8.60">
    <property type="match status" value="1"/>
</dbReference>
<reference evidence="11" key="1">
    <citation type="submission" date="2021-01" db="EMBL/GenBank/DDBJ databases">
        <title>Modified the classification status of verrucomicrobia.</title>
        <authorList>
            <person name="Feng X."/>
        </authorList>
    </citation>
    <scope>NUCLEOTIDE SEQUENCE</scope>
    <source>
        <strain evidence="11">_KCTC 22039</strain>
    </source>
</reference>
<dbReference type="NCBIfam" id="TIGR01128">
    <property type="entry name" value="holA"/>
    <property type="match status" value="1"/>
</dbReference>
<organism evidence="11 12">
    <name type="scientific">Persicirhabdus sediminis</name>
    <dbReference type="NCBI Taxonomy" id="454144"/>
    <lineage>
        <taxon>Bacteria</taxon>
        <taxon>Pseudomonadati</taxon>
        <taxon>Verrucomicrobiota</taxon>
        <taxon>Verrucomicrobiia</taxon>
        <taxon>Verrucomicrobiales</taxon>
        <taxon>Verrucomicrobiaceae</taxon>
        <taxon>Persicirhabdus</taxon>
    </lineage>
</organism>
<dbReference type="GO" id="GO:0009360">
    <property type="term" value="C:DNA polymerase III complex"/>
    <property type="evidence" value="ECO:0007669"/>
    <property type="project" value="InterPro"/>
</dbReference>
<dbReference type="GO" id="GO:0003887">
    <property type="term" value="F:DNA-directed DNA polymerase activity"/>
    <property type="evidence" value="ECO:0007669"/>
    <property type="project" value="UniProtKB-KW"/>
</dbReference>
<dbReference type="InterPro" id="IPR048466">
    <property type="entry name" value="DNA_pol3_delta-like_C"/>
</dbReference>
<dbReference type="Gene3D" id="3.40.50.300">
    <property type="entry name" value="P-loop containing nucleotide triphosphate hydrolases"/>
    <property type="match status" value="1"/>
</dbReference>
<dbReference type="RefSeq" id="WP_200312108.1">
    <property type="nucleotide sequence ID" value="NZ_JAENIM010000043.1"/>
</dbReference>
<protein>
    <recommendedName>
        <fullName evidence="2">DNA polymerase III subunit delta</fullName>
        <ecNumber evidence="1">2.7.7.7</ecNumber>
    </recommendedName>
</protein>
<evidence type="ECO:0000256" key="7">
    <source>
        <dbReference type="ARBA" id="ARBA00034754"/>
    </source>
</evidence>
<dbReference type="EC" id="2.7.7.7" evidence="1"/>
<dbReference type="Pfam" id="PF06144">
    <property type="entry name" value="DNA_pol3_delta"/>
    <property type="match status" value="1"/>
</dbReference>
<comment type="similarity">
    <text evidence="7">Belongs to the DNA polymerase HolA subunit family.</text>
</comment>
<dbReference type="InterPro" id="IPR008921">
    <property type="entry name" value="DNA_pol3_clamp-load_cplx_C"/>
</dbReference>
<dbReference type="Gene3D" id="1.20.272.10">
    <property type="match status" value="1"/>
</dbReference>
<dbReference type="SUPFAM" id="SSF52540">
    <property type="entry name" value="P-loop containing nucleoside triphosphate hydrolases"/>
    <property type="match status" value="1"/>
</dbReference>
<dbReference type="InterPro" id="IPR010372">
    <property type="entry name" value="DNA_pol3_delta_N"/>
</dbReference>
<dbReference type="InterPro" id="IPR005790">
    <property type="entry name" value="DNA_polIII_delta"/>
</dbReference>
<evidence type="ECO:0000256" key="4">
    <source>
        <dbReference type="ARBA" id="ARBA00022695"/>
    </source>
</evidence>
<keyword evidence="3 11" id="KW-0808">Transferase</keyword>
<dbReference type="SUPFAM" id="SSF48019">
    <property type="entry name" value="post-AAA+ oligomerization domain-like"/>
    <property type="match status" value="1"/>
</dbReference>
<evidence type="ECO:0000256" key="5">
    <source>
        <dbReference type="ARBA" id="ARBA00022705"/>
    </source>
</evidence>
<dbReference type="GO" id="GO:0003677">
    <property type="term" value="F:DNA binding"/>
    <property type="evidence" value="ECO:0007669"/>
    <property type="project" value="InterPro"/>
</dbReference>
<evidence type="ECO:0000259" key="10">
    <source>
        <dbReference type="Pfam" id="PF21694"/>
    </source>
</evidence>
<feature type="domain" description="DNA polymerase III delta N-terminal" evidence="9">
    <location>
        <begin position="8"/>
        <end position="139"/>
    </location>
</feature>
<dbReference type="PANTHER" id="PTHR34388">
    <property type="entry name" value="DNA POLYMERASE III SUBUNIT DELTA"/>
    <property type="match status" value="1"/>
</dbReference>
<evidence type="ECO:0000313" key="11">
    <source>
        <dbReference type="EMBL" id="MBK1792094.1"/>
    </source>
</evidence>
<accession>A0A8J7MHL6</accession>
<proteinExistence type="inferred from homology"/>
<gene>
    <name evidence="11" type="primary">holA</name>
    <name evidence="11" type="ORF">JIN82_13110</name>
</gene>
<dbReference type="Proteomes" id="UP000624703">
    <property type="component" value="Unassembled WGS sequence"/>
</dbReference>
<evidence type="ECO:0000313" key="12">
    <source>
        <dbReference type="Proteomes" id="UP000624703"/>
    </source>
</evidence>
<dbReference type="Pfam" id="PF21694">
    <property type="entry name" value="DNA_pol3_delta_C"/>
    <property type="match status" value="1"/>
</dbReference>
<dbReference type="PANTHER" id="PTHR34388:SF1">
    <property type="entry name" value="DNA POLYMERASE III SUBUNIT DELTA"/>
    <property type="match status" value="1"/>
</dbReference>
<dbReference type="GO" id="GO:0006261">
    <property type="term" value="P:DNA-templated DNA replication"/>
    <property type="evidence" value="ECO:0007669"/>
    <property type="project" value="TreeGrafter"/>
</dbReference>
<keyword evidence="4 11" id="KW-0548">Nucleotidyltransferase</keyword>
<keyword evidence="5" id="KW-0235">DNA replication</keyword>
<evidence type="ECO:0000256" key="1">
    <source>
        <dbReference type="ARBA" id="ARBA00012417"/>
    </source>
</evidence>
<evidence type="ECO:0000256" key="8">
    <source>
        <dbReference type="ARBA" id="ARBA00049244"/>
    </source>
</evidence>
<evidence type="ECO:0000256" key="3">
    <source>
        <dbReference type="ARBA" id="ARBA00022679"/>
    </source>
</evidence>
<dbReference type="EMBL" id="JAENIM010000043">
    <property type="protein sequence ID" value="MBK1792094.1"/>
    <property type="molecule type" value="Genomic_DNA"/>
</dbReference>
<comment type="catalytic activity">
    <reaction evidence="8">
        <text>DNA(n) + a 2'-deoxyribonucleoside 5'-triphosphate = DNA(n+1) + diphosphate</text>
        <dbReference type="Rhea" id="RHEA:22508"/>
        <dbReference type="Rhea" id="RHEA-COMP:17339"/>
        <dbReference type="Rhea" id="RHEA-COMP:17340"/>
        <dbReference type="ChEBI" id="CHEBI:33019"/>
        <dbReference type="ChEBI" id="CHEBI:61560"/>
        <dbReference type="ChEBI" id="CHEBI:173112"/>
        <dbReference type="EC" id="2.7.7.7"/>
    </reaction>
</comment>
<sequence>MAKAGNIYVIMGNDEGSVAEEAHKLFNQLKPADSDDFANDIIEGTAGNSEDAYSACGQTIEALQTLPFFGGDKIVWLKRASFLAGGDRTSDSDRTKQGVEALKEAIEQGVPDSVKLIISCTGIDKRRAFYKLLDKIATIRSYDKPDVSKDGWQDIVANMVRQKANDYGMSFEAEAMELFVMRAGEDTRQINSELAKLDLYLGDQRRQVEVDDVQLMVPLSRAGIVFEIGRALQKKNAVRAIEIVNQQLARNEAAIGLLRASIIPTVRNLFMAKAATAGRKVSLANYNQFAAAINALPENERSWLPQKKAGGVNAYPLFLAARDANKFSLPALRKAMDSCLEADLSLVSTGQDHRMILHRLIAIICTEK</sequence>
<dbReference type="InterPro" id="IPR027417">
    <property type="entry name" value="P-loop_NTPase"/>
</dbReference>
<evidence type="ECO:0000256" key="6">
    <source>
        <dbReference type="ARBA" id="ARBA00022932"/>
    </source>
</evidence>
<name>A0A8J7MHL6_9BACT</name>
<comment type="caution">
    <text evidence="11">The sequence shown here is derived from an EMBL/GenBank/DDBJ whole genome shotgun (WGS) entry which is preliminary data.</text>
</comment>
<keyword evidence="12" id="KW-1185">Reference proteome</keyword>
<feature type="domain" description="DNA polymerase III delta subunit-like C-terminal" evidence="10">
    <location>
        <begin position="225"/>
        <end position="361"/>
    </location>
</feature>
<evidence type="ECO:0000259" key="9">
    <source>
        <dbReference type="Pfam" id="PF06144"/>
    </source>
</evidence>
<keyword evidence="6" id="KW-0239">DNA-directed DNA polymerase</keyword>